<dbReference type="PANTHER" id="PTHR33393">
    <property type="entry name" value="POLYGLUTAMINE SYNTHESIS ACCESSORY PROTEIN RV0574C-RELATED"/>
    <property type="match status" value="1"/>
</dbReference>
<proteinExistence type="inferred from homology"/>
<evidence type="ECO:0000313" key="3">
    <source>
        <dbReference type="EMBL" id="MPM16123.1"/>
    </source>
</evidence>
<sequence>MFHPSQIDGAYDAATKTYDFHNSFKAVKDILSDADLAIANFEGTTAGNETYSYQGYPLFNAPDEVLDAIKDAGFDVLSTANNHSLDTRKAGLIRTVQQIQSRGMDSIGTYVEKPATRVLIKDVQGIKIAFLSYTEMLNGLDSVMSPQDLDTLINIIDETKMKEDIAYAKQQKADVIVAVLHWGNEYARVQTATQEAVADMLLKEGVDIILGSHPHVIQPAKTLEYDGKTKFVAYSMGNFLSNQRVETLVPYGMSEEISKYTEDGVVIDIEIEKKGKTGEVSIKKIEYIPLWVYKGKTADGGTEHVVYPIMEYIESSEVDANSKTRMNRSYSDTMAQMKAE</sequence>
<dbReference type="SUPFAM" id="SSF56300">
    <property type="entry name" value="Metallo-dependent phosphatases"/>
    <property type="match status" value="1"/>
</dbReference>
<comment type="caution">
    <text evidence="3">The sequence shown here is derived from an EMBL/GenBank/DDBJ whole genome shotgun (WGS) entry which is preliminary data.</text>
</comment>
<dbReference type="PANTHER" id="PTHR33393:SF12">
    <property type="entry name" value="CAPSULE BIOSYNTHESIS PROTEIN CAPA"/>
    <property type="match status" value="1"/>
</dbReference>
<dbReference type="SMART" id="SM00854">
    <property type="entry name" value="PGA_cap"/>
    <property type="match status" value="1"/>
</dbReference>
<name>A0A644XPE6_9ZZZZ</name>
<evidence type="ECO:0000259" key="2">
    <source>
        <dbReference type="SMART" id="SM00854"/>
    </source>
</evidence>
<comment type="similarity">
    <text evidence="1">Belongs to the CapA family.</text>
</comment>
<feature type="domain" description="Capsule synthesis protein CapA" evidence="2">
    <location>
        <begin position="1"/>
        <end position="243"/>
    </location>
</feature>
<evidence type="ECO:0000256" key="1">
    <source>
        <dbReference type="ARBA" id="ARBA00005662"/>
    </source>
</evidence>
<protein>
    <recommendedName>
        <fullName evidence="2">Capsule synthesis protein CapA domain-containing protein</fullName>
    </recommendedName>
</protein>
<reference evidence="3" key="1">
    <citation type="submission" date="2019-08" db="EMBL/GenBank/DDBJ databases">
        <authorList>
            <person name="Kucharzyk K."/>
            <person name="Murdoch R.W."/>
            <person name="Higgins S."/>
            <person name="Loffler F."/>
        </authorList>
    </citation>
    <scope>NUCLEOTIDE SEQUENCE</scope>
</reference>
<gene>
    <name evidence="3" type="ORF">SDC9_62497</name>
</gene>
<dbReference type="InterPro" id="IPR019079">
    <property type="entry name" value="Capsule_synth_CapA"/>
</dbReference>
<dbReference type="InterPro" id="IPR052169">
    <property type="entry name" value="CW_Biosynth-Accessory"/>
</dbReference>
<dbReference type="EMBL" id="VSSQ01002555">
    <property type="protein sequence ID" value="MPM16123.1"/>
    <property type="molecule type" value="Genomic_DNA"/>
</dbReference>
<dbReference type="Pfam" id="PF09587">
    <property type="entry name" value="PGA_cap"/>
    <property type="match status" value="1"/>
</dbReference>
<dbReference type="InterPro" id="IPR029052">
    <property type="entry name" value="Metallo-depent_PP-like"/>
</dbReference>
<dbReference type="Gene3D" id="3.60.21.10">
    <property type="match status" value="1"/>
</dbReference>
<accession>A0A644XPE6</accession>
<organism evidence="3">
    <name type="scientific">bioreactor metagenome</name>
    <dbReference type="NCBI Taxonomy" id="1076179"/>
    <lineage>
        <taxon>unclassified sequences</taxon>
        <taxon>metagenomes</taxon>
        <taxon>ecological metagenomes</taxon>
    </lineage>
</organism>
<dbReference type="AlphaFoldDB" id="A0A644XPE6"/>
<dbReference type="CDD" id="cd07381">
    <property type="entry name" value="MPP_CapA"/>
    <property type="match status" value="1"/>
</dbReference>